<dbReference type="PANTHER" id="PTHR11346">
    <property type="entry name" value="GALECTIN"/>
    <property type="match status" value="1"/>
</dbReference>
<evidence type="ECO:0000313" key="4">
    <source>
        <dbReference type="Proteomes" id="UP000005239"/>
    </source>
</evidence>
<dbReference type="Pfam" id="PF00337">
    <property type="entry name" value="Gal-bind_lectin"/>
    <property type="match status" value="1"/>
</dbReference>
<accession>A0A454XXX0</accession>
<keyword evidence="1" id="KW-0430">Lectin</keyword>
<proteinExistence type="predicted"/>
<evidence type="ECO:0000313" key="3">
    <source>
        <dbReference type="EnsemblMetazoa" id="PPA12182.1"/>
    </source>
</evidence>
<dbReference type="AlphaFoldDB" id="A0A454XXX0"/>
<dbReference type="PROSITE" id="PS51304">
    <property type="entry name" value="GALECTIN"/>
    <property type="match status" value="1"/>
</dbReference>
<dbReference type="InterPro" id="IPR001079">
    <property type="entry name" value="Galectin_CRD"/>
</dbReference>
<accession>A0A8R1U8L4</accession>
<gene>
    <name evidence="3" type="primary">WBGene00101736</name>
</gene>
<organism evidence="3 4">
    <name type="scientific">Pristionchus pacificus</name>
    <name type="common">Parasitic nematode worm</name>
    <dbReference type="NCBI Taxonomy" id="54126"/>
    <lineage>
        <taxon>Eukaryota</taxon>
        <taxon>Metazoa</taxon>
        <taxon>Ecdysozoa</taxon>
        <taxon>Nematoda</taxon>
        <taxon>Chromadorea</taxon>
        <taxon>Rhabditida</taxon>
        <taxon>Rhabditina</taxon>
        <taxon>Diplogasteromorpha</taxon>
        <taxon>Diplogasteroidea</taxon>
        <taxon>Neodiplogasteridae</taxon>
        <taxon>Pristionchus</taxon>
    </lineage>
</organism>
<evidence type="ECO:0000256" key="1">
    <source>
        <dbReference type="ARBA" id="ARBA00022734"/>
    </source>
</evidence>
<dbReference type="InterPro" id="IPR013320">
    <property type="entry name" value="ConA-like_dom_sf"/>
</dbReference>
<dbReference type="PANTHER" id="PTHR11346:SF176">
    <property type="entry name" value="32 KDA BETA-GALACTOSIDE-BINDING LECTIN LEC-3"/>
    <property type="match status" value="1"/>
</dbReference>
<reference evidence="3" key="2">
    <citation type="submission" date="2022-06" db="UniProtKB">
        <authorList>
            <consortium name="EnsemblMetazoa"/>
        </authorList>
    </citation>
    <scope>IDENTIFICATION</scope>
    <source>
        <strain evidence="3">PS312</strain>
    </source>
</reference>
<dbReference type="OrthoDB" id="8918229at2759"/>
<dbReference type="SUPFAM" id="SSF49899">
    <property type="entry name" value="Concanavalin A-like lectins/glucanases"/>
    <property type="match status" value="1"/>
</dbReference>
<dbReference type="GO" id="GO:0030246">
    <property type="term" value="F:carbohydrate binding"/>
    <property type="evidence" value="ECO:0000318"/>
    <property type="project" value="GO_Central"/>
</dbReference>
<dbReference type="Gene3D" id="2.60.120.200">
    <property type="match status" value="1"/>
</dbReference>
<dbReference type="CDD" id="cd00070">
    <property type="entry name" value="GLECT"/>
    <property type="match status" value="1"/>
</dbReference>
<protein>
    <submittedName>
        <fullName evidence="3">Galectin</fullName>
    </submittedName>
</protein>
<reference evidence="4" key="1">
    <citation type="journal article" date="2008" name="Nat. Genet.">
        <title>The Pristionchus pacificus genome provides a unique perspective on nematode lifestyle and parasitism.</title>
        <authorList>
            <person name="Dieterich C."/>
            <person name="Clifton S.W."/>
            <person name="Schuster L.N."/>
            <person name="Chinwalla A."/>
            <person name="Delehaunty K."/>
            <person name="Dinkelacker I."/>
            <person name="Fulton L."/>
            <person name="Fulton R."/>
            <person name="Godfrey J."/>
            <person name="Minx P."/>
            <person name="Mitreva M."/>
            <person name="Roeseler W."/>
            <person name="Tian H."/>
            <person name="Witte H."/>
            <person name="Yang S.P."/>
            <person name="Wilson R.K."/>
            <person name="Sommer R.J."/>
        </authorList>
    </citation>
    <scope>NUCLEOTIDE SEQUENCE [LARGE SCALE GENOMIC DNA]</scope>
    <source>
        <strain evidence="4">PS312</strain>
    </source>
</reference>
<dbReference type="InterPro" id="IPR044156">
    <property type="entry name" value="Galectin-like"/>
</dbReference>
<dbReference type="GO" id="GO:0016936">
    <property type="term" value="F:galactoside binding"/>
    <property type="evidence" value="ECO:0000318"/>
    <property type="project" value="GO_Central"/>
</dbReference>
<evidence type="ECO:0000256" key="2">
    <source>
        <dbReference type="SAM" id="MobiDB-lite"/>
    </source>
</evidence>
<dbReference type="SMART" id="SM00276">
    <property type="entry name" value="GLECT"/>
    <property type="match status" value="1"/>
</dbReference>
<keyword evidence="4" id="KW-1185">Reference proteome</keyword>
<dbReference type="EnsemblMetazoa" id="PPA12182.1">
    <property type="protein sequence ID" value="PPA12182.1"/>
    <property type="gene ID" value="WBGene00101736"/>
</dbReference>
<name>A0A454XXX0_PRIPA</name>
<dbReference type="Proteomes" id="UP000005239">
    <property type="component" value="Unassembled WGS sequence"/>
</dbReference>
<feature type="compositionally biased region" description="Basic and acidic residues" evidence="2">
    <location>
        <begin position="80"/>
        <end position="93"/>
    </location>
</feature>
<feature type="region of interest" description="Disordered" evidence="2">
    <location>
        <begin position="80"/>
        <end position="109"/>
    </location>
</feature>
<sequence length="307" mass="34493">MASPSDLPLLNSDDDSSFENIDNLAEKDFEEKSNPIVEAALKRMFPEEYAMFEATRAAGLMMRSLDEVTAAALANMLKEEKAKAGPSTEKAEDADGQTSGEPVKHKEKTQKDQKLLEKIALREFAEYNERYFKLLTIFAVIVMLLNGYTFSQSESETNKLLAAIRIPTSKPLDFTFPVGRRMSIVGVPAANASRFHVDFIAASGDIAFHLSARFEEKVAVLNHAVNGQWNFDLEERYSEFPFQLGKMLDLDFYNDDDRLQIRVNNKYFVHFAKRTPSFTDAVQLSIGGDISVYAIKDKPAPPEPIND</sequence>
<dbReference type="SMART" id="SM00908">
    <property type="entry name" value="Gal-bind_lectin"/>
    <property type="match status" value="1"/>
</dbReference>